<evidence type="ECO:0000313" key="2">
    <source>
        <dbReference type="Proteomes" id="UP000641646"/>
    </source>
</evidence>
<reference evidence="1" key="2">
    <citation type="submission" date="2020-08" db="EMBL/GenBank/DDBJ databases">
        <authorList>
            <person name="Chen M."/>
            <person name="Teng W."/>
            <person name="Zhao L."/>
            <person name="Hu C."/>
            <person name="Zhou Y."/>
            <person name="Han B."/>
            <person name="Song L."/>
            <person name="Shu W."/>
        </authorList>
    </citation>
    <scope>NUCLEOTIDE SEQUENCE</scope>
    <source>
        <strain evidence="1">FACHB-1375</strain>
    </source>
</reference>
<dbReference type="AlphaFoldDB" id="A0A926VA83"/>
<gene>
    <name evidence="1" type="ORF">H6G03_03320</name>
</gene>
<protein>
    <submittedName>
        <fullName evidence="1">Uncharacterized protein</fullName>
    </submittedName>
</protein>
<evidence type="ECO:0000313" key="1">
    <source>
        <dbReference type="EMBL" id="MBD2180154.1"/>
    </source>
</evidence>
<comment type="caution">
    <text evidence="1">The sequence shown here is derived from an EMBL/GenBank/DDBJ whole genome shotgun (WGS) entry which is preliminary data.</text>
</comment>
<accession>A0A926VA83</accession>
<dbReference type="RefSeq" id="WP_190462050.1">
    <property type="nucleotide sequence ID" value="NZ_JACJPW010000005.1"/>
</dbReference>
<organism evidence="1 2">
    <name type="scientific">Aerosakkonema funiforme FACHB-1375</name>
    <dbReference type="NCBI Taxonomy" id="2949571"/>
    <lineage>
        <taxon>Bacteria</taxon>
        <taxon>Bacillati</taxon>
        <taxon>Cyanobacteriota</taxon>
        <taxon>Cyanophyceae</taxon>
        <taxon>Oscillatoriophycideae</taxon>
        <taxon>Aerosakkonematales</taxon>
        <taxon>Aerosakkonemataceae</taxon>
        <taxon>Aerosakkonema</taxon>
    </lineage>
</organism>
<name>A0A926VA83_9CYAN</name>
<dbReference type="Proteomes" id="UP000641646">
    <property type="component" value="Unassembled WGS sequence"/>
</dbReference>
<dbReference type="EMBL" id="JACJPW010000005">
    <property type="protein sequence ID" value="MBD2180154.1"/>
    <property type="molecule type" value="Genomic_DNA"/>
</dbReference>
<sequence>METAPKLTFKYGWDERDEVETLMKGCRSDGIVQFEDGKTYSVYFIDPIRLQQDLEEEEELGSPFLAPPGLIVIPELTRSAMENAIAQLWKQGYFDALKPLCEVKESHQDTEWIYNHKLG</sequence>
<proteinExistence type="predicted"/>
<reference evidence="1" key="1">
    <citation type="journal article" date="2015" name="ISME J.">
        <title>Draft Genome Sequence of Streptomyces incarnatus NRRL8089, which Produces the Nucleoside Antibiotic Sinefungin.</title>
        <authorList>
            <person name="Oshima K."/>
            <person name="Hattori M."/>
            <person name="Shimizu H."/>
            <person name="Fukuda K."/>
            <person name="Nemoto M."/>
            <person name="Inagaki K."/>
            <person name="Tamura T."/>
        </authorList>
    </citation>
    <scope>NUCLEOTIDE SEQUENCE</scope>
    <source>
        <strain evidence="1">FACHB-1375</strain>
    </source>
</reference>
<keyword evidence="2" id="KW-1185">Reference proteome</keyword>